<dbReference type="EMBL" id="FTPR01000001">
    <property type="protein sequence ID" value="SIT80807.1"/>
    <property type="molecule type" value="Genomic_DNA"/>
</dbReference>
<name>A0A1R3WTX8_9RHOB</name>
<dbReference type="InterPro" id="IPR043128">
    <property type="entry name" value="Rev_trsase/Diguanyl_cyclase"/>
</dbReference>
<dbReference type="CDD" id="cd01949">
    <property type="entry name" value="GGDEF"/>
    <property type="match status" value="1"/>
</dbReference>
<dbReference type="SUPFAM" id="SSF55073">
    <property type="entry name" value="Nucleotide cyclase"/>
    <property type="match status" value="1"/>
</dbReference>
<feature type="domain" description="GGDEF" evidence="2">
    <location>
        <begin position="328"/>
        <end position="459"/>
    </location>
</feature>
<evidence type="ECO:0000313" key="4">
    <source>
        <dbReference type="Proteomes" id="UP000186997"/>
    </source>
</evidence>
<evidence type="ECO:0000313" key="3">
    <source>
        <dbReference type="EMBL" id="SIT80807.1"/>
    </source>
</evidence>
<keyword evidence="4" id="KW-1185">Reference proteome</keyword>
<dbReference type="SMART" id="SM00267">
    <property type="entry name" value="GGDEF"/>
    <property type="match status" value="1"/>
</dbReference>
<dbReference type="InterPro" id="IPR007892">
    <property type="entry name" value="CHASE4"/>
</dbReference>
<accession>A0A1R3WTX8</accession>
<feature type="transmembrane region" description="Helical" evidence="1">
    <location>
        <begin position="21"/>
        <end position="44"/>
    </location>
</feature>
<proteinExistence type="predicted"/>
<gene>
    <name evidence="3" type="ORF">SAMN05421665_1165</name>
</gene>
<dbReference type="STRING" id="287098.SAMN05421665_1165"/>
<keyword evidence="1" id="KW-0472">Membrane</keyword>
<dbReference type="RefSeq" id="WP_076658713.1">
    <property type="nucleotide sequence ID" value="NZ_FTPR01000001.1"/>
</dbReference>
<organism evidence="3 4">
    <name type="scientific">Yoonia rosea</name>
    <dbReference type="NCBI Taxonomy" id="287098"/>
    <lineage>
        <taxon>Bacteria</taxon>
        <taxon>Pseudomonadati</taxon>
        <taxon>Pseudomonadota</taxon>
        <taxon>Alphaproteobacteria</taxon>
        <taxon>Rhodobacterales</taxon>
        <taxon>Paracoccaceae</taxon>
        <taxon>Yoonia</taxon>
    </lineage>
</organism>
<dbReference type="InterPro" id="IPR000160">
    <property type="entry name" value="GGDEF_dom"/>
</dbReference>
<dbReference type="InterPro" id="IPR029787">
    <property type="entry name" value="Nucleotide_cyclase"/>
</dbReference>
<keyword evidence="1" id="KW-0812">Transmembrane</keyword>
<dbReference type="Gene3D" id="3.30.70.270">
    <property type="match status" value="1"/>
</dbReference>
<dbReference type="PROSITE" id="PS50887">
    <property type="entry name" value="GGDEF"/>
    <property type="match status" value="1"/>
</dbReference>
<dbReference type="AlphaFoldDB" id="A0A1R3WTX8"/>
<dbReference type="NCBIfam" id="TIGR00254">
    <property type="entry name" value="GGDEF"/>
    <property type="match status" value="1"/>
</dbReference>
<reference evidence="4" key="1">
    <citation type="submission" date="2017-01" db="EMBL/GenBank/DDBJ databases">
        <authorList>
            <person name="Varghese N."/>
            <person name="Submissions S."/>
        </authorList>
    </citation>
    <scope>NUCLEOTIDE SEQUENCE [LARGE SCALE GENOMIC DNA]</scope>
    <source>
        <strain evidence="4">DSM 29591</strain>
    </source>
</reference>
<sequence>MQFAAQRASRSIDPAHRLARRIFLTSVTNGLAAILVIVGVSFWLTAHVNTQASTTSKALINSALEAGVQSVTISVQDYAFWDFAYLLVTERQSQELYENFGTGATSSPTFDFIYILDGDGTALYAYQSGGTGSDLSVIDSRLAAQLYARVTATEPHTFNTPSGFAFAGEYLSTVAAARILPDGVAEGDTRDFPILIAGNWLSETYLQNMAERLLLPAISIHEADTEVPFDQSAFLLRDIEGQPVAQLMWTALRPGQNLLQTALPVLLALCALTLIATLTVGRASSIQASELLEQKQLARTDKLTGLINRAGLEELITSKPLVDAIARGHLAVVYLDLNNFKVLNDAEGHDAGDLALQIFAERVVGAIRADDIIVRMGGDEFICILIDKNPGKTAENIVRRIMAATAPPVRIGDATHALHPSIGVAVGAPDLAWRDLQKNADRAMYRAKSAKTREPVFHPGLTSQLRPV</sequence>
<keyword evidence="1" id="KW-1133">Transmembrane helix</keyword>
<dbReference type="PANTHER" id="PTHR46663">
    <property type="entry name" value="DIGUANYLATE CYCLASE DGCT-RELATED"/>
    <property type="match status" value="1"/>
</dbReference>
<evidence type="ECO:0000256" key="1">
    <source>
        <dbReference type="SAM" id="Phobius"/>
    </source>
</evidence>
<dbReference type="Proteomes" id="UP000186997">
    <property type="component" value="Unassembled WGS sequence"/>
</dbReference>
<dbReference type="OrthoDB" id="9812260at2"/>
<evidence type="ECO:0000259" key="2">
    <source>
        <dbReference type="PROSITE" id="PS50887"/>
    </source>
</evidence>
<dbReference type="Pfam" id="PF00990">
    <property type="entry name" value="GGDEF"/>
    <property type="match status" value="1"/>
</dbReference>
<dbReference type="Pfam" id="PF05228">
    <property type="entry name" value="CHASE4"/>
    <property type="match status" value="1"/>
</dbReference>
<protein>
    <submittedName>
        <fullName evidence="3">Diguanylate cyclase (GGDEF) domain-containing protein</fullName>
    </submittedName>
</protein>
<dbReference type="PANTHER" id="PTHR46663:SF2">
    <property type="entry name" value="GGDEF DOMAIN-CONTAINING PROTEIN"/>
    <property type="match status" value="1"/>
</dbReference>
<dbReference type="InterPro" id="IPR052163">
    <property type="entry name" value="DGC-Regulatory_Protein"/>
</dbReference>